<keyword evidence="3" id="KW-1185">Reference proteome</keyword>
<comment type="caution">
    <text evidence="2">The sequence shown here is derived from an EMBL/GenBank/DDBJ whole genome shotgun (WGS) entry which is preliminary data.</text>
</comment>
<dbReference type="Pfam" id="PF20530">
    <property type="entry name" value="DUF6745"/>
    <property type="match status" value="1"/>
</dbReference>
<evidence type="ECO:0000313" key="2">
    <source>
        <dbReference type="EMBL" id="MFC5754141.1"/>
    </source>
</evidence>
<gene>
    <name evidence="2" type="ORF">ACFPZN_51705</name>
</gene>
<sequence length="400" mass="43900">MSRATAVERFRRALPIRDEWLDHALSTLPSDRVAAEAAVTELYRLIGKDAPRFCWVESPAAALSGFPPGEPPRLRSDELPAREADWPTVSRLASLMSALRGRLDALLNTPRGHLWRQRPTGLTSAGEDPEEALREGADLQPLLDLTVRDSLTGSVRDGLTGHVRTALRETAGNATGLPWYGQHDAYWIAHHDVPRRLGMASYGPADDHQLDLWAALARSCGWWWPDDGVCVMAERTTAVHTEPVPGSTTGEVRLHNASGPALRYADGWSLYAWHGTRVPAWVVEDPNVRRIDLELNVEVRRCAIEHLGWDTYIEQAGLALVASSPDPGNPGCALHLYEMPLAAWGGPARVLLAVNGSVERDGHRRRYGLSVPAALDDPVAAAGWSYGLTGDQYARLVRRT</sequence>
<evidence type="ECO:0000313" key="3">
    <source>
        <dbReference type="Proteomes" id="UP001596074"/>
    </source>
</evidence>
<evidence type="ECO:0000259" key="1">
    <source>
        <dbReference type="Pfam" id="PF20530"/>
    </source>
</evidence>
<reference evidence="3" key="1">
    <citation type="journal article" date="2019" name="Int. J. Syst. Evol. Microbiol.">
        <title>The Global Catalogue of Microorganisms (GCM) 10K type strain sequencing project: providing services to taxonomists for standard genome sequencing and annotation.</title>
        <authorList>
            <consortium name="The Broad Institute Genomics Platform"/>
            <consortium name="The Broad Institute Genome Sequencing Center for Infectious Disease"/>
            <person name="Wu L."/>
            <person name="Ma J."/>
        </authorList>
    </citation>
    <scope>NUCLEOTIDE SEQUENCE [LARGE SCALE GENOMIC DNA]</scope>
    <source>
        <strain evidence="3">KCTC 42087</strain>
    </source>
</reference>
<feature type="domain" description="DUF6745" evidence="1">
    <location>
        <begin position="181"/>
        <end position="395"/>
    </location>
</feature>
<accession>A0ABW1AI31</accession>
<protein>
    <submittedName>
        <fullName evidence="2">DUF6745 domain-containing protein</fullName>
    </submittedName>
</protein>
<dbReference type="EMBL" id="JBHSON010000138">
    <property type="protein sequence ID" value="MFC5754141.1"/>
    <property type="molecule type" value="Genomic_DNA"/>
</dbReference>
<dbReference type="RefSeq" id="WP_378291930.1">
    <property type="nucleotide sequence ID" value="NZ_JBHSON010000138.1"/>
</dbReference>
<dbReference type="InterPro" id="IPR046633">
    <property type="entry name" value="DUF6745"/>
</dbReference>
<proteinExistence type="predicted"/>
<name>A0ABW1AI31_9ACTN</name>
<organism evidence="2 3">
    <name type="scientific">Actinomadura rugatobispora</name>
    <dbReference type="NCBI Taxonomy" id="1994"/>
    <lineage>
        <taxon>Bacteria</taxon>
        <taxon>Bacillati</taxon>
        <taxon>Actinomycetota</taxon>
        <taxon>Actinomycetes</taxon>
        <taxon>Streptosporangiales</taxon>
        <taxon>Thermomonosporaceae</taxon>
        <taxon>Actinomadura</taxon>
    </lineage>
</organism>
<dbReference type="Proteomes" id="UP001596074">
    <property type="component" value="Unassembled WGS sequence"/>
</dbReference>